<dbReference type="Proteomes" id="UP001251528">
    <property type="component" value="Unassembled WGS sequence"/>
</dbReference>
<dbReference type="SUPFAM" id="SSF55729">
    <property type="entry name" value="Acyl-CoA N-acyltransferases (Nat)"/>
    <property type="match status" value="1"/>
</dbReference>
<dbReference type="EMBL" id="JASWJB010000080">
    <property type="protein sequence ID" value="KAK2600203.1"/>
    <property type="molecule type" value="Genomic_DNA"/>
</dbReference>
<comment type="caution">
    <text evidence="4">The sequence shown here is derived from an EMBL/GenBank/DDBJ whole genome shotgun (WGS) entry which is preliminary data.</text>
</comment>
<accession>A0AAJ0CUD9</accession>
<dbReference type="Pfam" id="PF00583">
    <property type="entry name" value="Acetyltransf_1"/>
    <property type="match status" value="1"/>
</dbReference>
<organism evidence="4 5">
    <name type="scientific">Conoideocrella luteorostrata</name>
    <dbReference type="NCBI Taxonomy" id="1105319"/>
    <lineage>
        <taxon>Eukaryota</taxon>
        <taxon>Fungi</taxon>
        <taxon>Dikarya</taxon>
        <taxon>Ascomycota</taxon>
        <taxon>Pezizomycotina</taxon>
        <taxon>Sordariomycetes</taxon>
        <taxon>Hypocreomycetidae</taxon>
        <taxon>Hypocreales</taxon>
        <taxon>Clavicipitaceae</taxon>
        <taxon>Conoideocrella</taxon>
    </lineage>
</organism>
<dbReference type="InterPro" id="IPR016181">
    <property type="entry name" value="Acyl_CoA_acyltransferase"/>
</dbReference>
<dbReference type="AlphaFoldDB" id="A0AAJ0CUD9"/>
<dbReference type="PANTHER" id="PTHR42919:SF8">
    <property type="entry name" value="N-ALPHA-ACETYLTRANSFERASE 50"/>
    <property type="match status" value="1"/>
</dbReference>
<keyword evidence="5" id="KW-1185">Reference proteome</keyword>
<dbReference type="GO" id="GO:0016747">
    <property type="term" value="F:acyltransferase activity, transferring groups other than amino-acyl groups"/>
    <property type="evidence" value="ECO:0007669"/>
    <property type="project" value="InterPro"/>
</dbReference>
<gene>
    <name evidence="4" type="ORF">QQS21_005077</name>
</gene>
<dbReference type="PANTHER" id="PTHR42919">
    <property type="entry name" value="N-ALPHA-ACETYLTRANSFERASE"/>
    <property type="match status" value="1"/>
</dbReference>
<evidence type="ECO:0000256" key="1">
    <source>
        <dbReference type="ARBA" id="ARBA00022679"/>
    </source>
</evidence>
<dbReference type="InterPro" id="IPR000182">
    <property type="entry name" value="GNAT_dom"/>
</dbReference>
<keyword evidence="1" id="KW-0808">Transferase</keyword>
<dbReference type="Gene3D" id="3.40.630.30">
    <property type="match status" value="1"/>
</dbReference>
<dbReference type="CDD" id="cd04301">
    <property type="entry name" value="NAT_SF"/>
    <property type="match status" value="1"/>
</dbReference>
<evidence type="ECO:0000313" key="4">
    <source>
        <dbReference type="EMBL" id="KAK2600203.1"/>
    </source>
</evidence>
<proteinExistence type="predicted"/>
<name>A0AAJ0CUD9_9HYPO</name>
<dbReference type="InterPro" id="IPR051556">
    <property type="entry name" value="N-term/lysine_N-AcTrnsfr"/>
</dbReference>
<reference evidence="4" key="1">
    <citation type="submission" date="2023-06" db="EMBL/GenBank/DDBJ databases">
        <title>Conoideocrella luteorostrata (Hypocreales: Clavicipitaceae), a potential biocontrol fungus for elongate hemlock scale in United States Christmas tree production areas.</title>
        <authorList>
            <person name="Barrett H."/>
            <person name="Lovett B."/>
            <person name="Macias A.M."/>
            <person name="Stajich J.E."/>
            <person name="Kasson M.T."/>
        </authorList>
    </citation>
    <scope>NUCLEOTIDE SEQUENCE</scope>
    <source>
        <strain evidence="4">ARSEF 14590</strain>
    </source>
</reference>
<evidence type="ECO:0000313" key="5">
    <source>
        <dbReference type="Proteomes" id="UP001251528"/>
    </source>
</evidence>
<evidence type="ECO:0000256" key="2">
    <source>
        <dbReference type="ARBA" id="ARBA00023315"/>
    </source>
</evidence>
<feature type="domain" description="N-acetyltransferase" evidence="3">
    <location>
        <begin position="11"/>
        <end position="167"/>
    </location>
</feature>
<keyword evidence="2" id="KW-0012">Acyltransferase</keyword>
<evidence type="ECO:0000259" key="3">
    <source>
        <dbReference type="PROSITE" id="PS51186"/>
    </source>
</evidence>
<protein>
    <recommendedName>
        <fullName evidence="3">N-acetyltransferase domain-containing protein</fullName>
    </recommendedName>
</protein>
<dbReference type="PROSITE" id="PS51186">
    <property type="entry name" value="GNAT"/>
    <property type="match status" value="1"/>
</dbReference>
<sequence>MDYLPTSPDGLTIRKALPSDIPQIQHMILTAFTKYIPRIGKPPAPMTANYHRLLTSHDIFTLQPDTSPHGSPNHVVGSIVLRADMDSKVMHINNLVVDPEAQGRGFGKVLLKYAEDWAAVKACTVMALYTNVKMFENFGLYARLGYEEVDRKEEDGYERVYFRKELREAEV</sequence>